<comment type="caution">
    <text evidence="1">The sequence shown here is derived from an EMBL/GenBank/DDBJ whole genome shotgun (WGS) entry which is preliminary data.</text>
</comment>
<accession>A0A392UZA3</accession>
<sequence length="42" mass="4607">TADHAKGDHAGILQVMSKVPDHDPVMGYADEKRLDFTGVDIR</sequence>
<keyword evidence="2" id="KW-1185">Reference proteome</keyword>
<protein>
    <submittedName>
        <fullName evidence="1">Cellulose synthase-like protein D1-like</fullName>
    </submittedName>
</protein>
<proteinExistence type="predicted"/>
<feature type="non-terminal residue" evidence="1">
    <location>
        <position position="1"/>
    </location>
</feature>
<dbReference type="AlphaFoldDB" id="A0A392UZA3"/>
<reference evidence="1 2" key="1">
    <citation type="journal article" date="2018" name="Front. Plant Sci.">
        <title>Red Clover (Trifolium pratense) and Zigzag Clover (T. medium) - A Picture of Genomic Similarities and Differences.</title>
        <authorList>
            <person name="Dluhosova J."/>
            <person name="Istvanek J."/>
            <person name="Nedelnik J."/>
            <person name="Repkova J."/>
        </authorList>
    </citation>
    <scope>NUCLEOTIDE SEQUENCE [LARGE SCALE GENOMIC DNA]</scope>
    <source>
        <strain evidence="2">cv. 10/8</strain>
        <tissue evidence="1">Leaf</tissue>
    </source>
</reference>
<name>A0A392UZA3_9FABA</name>
<feature type="non-terminal residue" evidence="1">
    <location>
        <position position="42"/>
    </location>
</feature>
<evidence type="ECO:0000313" key="1">
    <source>
        <dbReference type="EMBL" id="MCI81346.1"/>
    </source>
</evidence>
<evidence type="ECO:0000313" key="2">
    <source>
        <dbReference type="Proteomes" id="UP000265520"/>
    </source>
</evidence>
<organism evidence="1 2">
    <name type="scientific">Trifolium medium</name>
    <dbReference type="NCBI Taxonomy" id="97028"/>
    <lineage>
        <taxon>Eukaryota</taxon>
        <taxon>Viridiplantae</taxon>
        <taxon>Streptophyta</taxon>
        <taxon>Embryophyta</taxon>
        <taxon>Tracheophyta</taxon>
        <taxon>Spermatophyta</taxon>
        <taxon>Magnoliopsida</taxon>
        <taxon>eudicotyledons</taxon>
        <taxon>Gunneridae</taxon>
        <taxon>Pentapetalae</taxon>
        <taxon>rosids</taxon>
        <taxon>fabids</taxon>
        <taxon>Fabales</taxon>
        <taxon>Fabaceae</taxon>
        <taxon>Papilionoideae</taxon>
        <taxon>50 kb inversion clade</taxon>
        <taxon>NPAAA clade</taxon>
        <taxon>Hologalegina</taxon>
        <taxon>IRL clade</taxon>
        <taxon>Trifolieae</taxon>
        <taxon>Trifolium</taxon>
    </lineage>
</organism>
<dbReference type="Proteomes" id="UP000265520">
    <property type="component" value="Unassembled WGS sequence"/>
</dbReference>
<dbReference type="EMBL" id="LXQA011016920">
    <property type="protein sequence ID" value="MCI81346.1"/>
    <property type="molecule type" value="Genomic_DNA"/>
</dbReference>